<dbReference type="GO" id="GO:0000272">
    <property type="term" value="P:polysaccharide catabolic process"/>
    <property type="evidence" value="ECO:0007669"/>
    <property type="project" value="UniProtKB-KW"/>
</dbReference>
<comment type="catalytic activity">
    <reaction evidence="1">
        <text>Random endo-hydrolysis of N-acetyl-beta-D-glucosaminide (1-&gt;4)-beta-linkages in chitin and chitodextrins.</text>
        <dbReference type="EC" id="3.2.1.14"/>
    </reaction>
</comment>
<dbReference type="InterPro" id="IPR000726">
    <property type="entry name" value="Glyco_hydro_19_cat"/>
</dbReference>
<evidence type="ECO:0000256" key="1">
    <source>
        <dbReference type="ARBA" id="ARBA00000822"/>
    </source>
</evidence>
<dbReference type="GO" id="GO:0006952">
    <property type="term" value="P:defense response"/>
    <property type="evidence" value="ECO:0007669"/>
    <property type="project" value="UniProtKB-KW"/>
</dbReference>
<dbReference type="InterPro" id="IPR018247">
    <property type="entry name" value="EF_Hand_1_Ca_BS"/>
</dbReference>
<dbReference type="Pfam" id="PF00182">
    <property type="entry name" value="Glyco_hydro_19"/>
    <property type="match status" value="1"/>
</dbReference>
<dbReference type="CDD" id="cd00051">
    <property type="entry name" value="EFh"/>
    <property type="match status" value="1"/>
</dbReference>
<dbReference type="PANTHER" id="PTHR22595">
    <property type="entry name" value="CHITINASE-RELATED"/>
    <property type="match status" value="1"/>
</dbReference>
<dbReference type="GO" id="GO:0005737">
    <property type="term" value="C:cytoplasm"/>
    <property type="evidence" value="ECO:0007669"/>
    <property type="project" value="UniProtKB-ARBA"/>
</dbReference>
<keyword evidence="10" id="KW-0106">Calcium</keyword>
<evidence type="ECO:0000313" key="17">
    <source>
        <dbReference type="EMBL" id="KAF7142646.1"/>
    </source>
</evidence>
<comment type="similarity">
    <text evidence="4">Belongs to the glycosyl hydrolase 19 family. Chitinase class I subfamily.</text>
</comment>
<dbReference type="InterPro" id="IPR002048">
    <property type="entry name" value="EF_hand_dom"/>
</dbReference>
<accession>A0A834LML0</accession>
<keyword evidence="14" id="KW-0326">Glycosidase</keyword>
<dbReference type="Gene3D" id="1.10.238.10">
    <property type="entry name" value="EF-hand"/>
    <property type="match status" value="2"/>
</dbReference>
<comment type="function">
    <text evidence="2">Defense against chitin-containing fungal pathogens.</text>
</comment>
<comment type="function">
    <text evidence="3">Potential calcium sensor.</text>
</comment>
<evidence type="ECO:0000256" key="6">
    <source>
        <dbReference type="ARBA" id="ARBA00022723"/>
    </source>
</evidence>
<keyword evidence="11" id="KW-0146">Chitin degradation</keyword>
<evidence type="ECO:0000256" key="8">
    <source>
        <dbReference type="ARBA" id="ARBA00022801"/>
    </source>
</evidence>
<feature type="domain" description="EF-hand" evidence="16">
    <location>
        <begin position="264"/>
        <end position="295"/>
    </location>
</feature>
<dbReference type="GO" id="GO:0006032">
    <property type="term" value="P:chitin catabolic process"/>
    <property type="evidence" value="ECO:0007669"/>
    <property type="project" value="UniProtKB-KW"/>
</dbReference>
<comment type="caution">
    <text evidence="17">The sequence shown here is derived from an EMBL/GenBank/DDBJ whole genome shotgun (WGS) entry which is preliminary data.</text>
</comment>
<dbReference type="PANTHER" id="PTHR22595:SF184">
    <property type="entry name" value="ENDOCHITINASE A"/>
    <property type="match status" value="1"/>
</dbReference>
<feature type="domain" description="EF-hand" evidence="16">
    <location>
        <begin position="191"/>
        <end position="226"/>
    </location>
</feature>
<dbReference type="Gene3D" id="3.30.20.10">
    <property type="entry name" value="Endochitinase, domain 2"/>
    <property type="match status" value="1"/>
</dbReference>
<dbReference type="PROSITE" id="PS50222">
    <property type="entry name" value="EF_HAND_2"/>
    <property type="match status" value="3"/>
</dbReference>
<evidence type="ECO:0000256" key="3">
    <source>
        <dbReference type="ARBA" id="ARBA00003291"/>
    </source>
</evidence>
<keyword evidence="12" id="KW-1015">Disulfide bond</keyword>
<dbReference type="OrthoDB" id="5985073at2759"/>
<evidence type="ECO:0000256" key="10">
    <source>
        <dbReference type="ARBA" id="ARBA00022837"/>
    </source>
</evidence>
<evidence type="ECO:0000256" key="15">
    <source>
        <dbReference type="ARBA" id="ARBA00023326"/>
    </source>
</evidence>
<evidence type="ECO:0000256" key="12">
    <source>
        <dbReference type="ARBA" id="ARBA00023157"/>
    </source>
</evidence>
<gene>
    <name evidence="17" type="ORF">RHSIM_Rhsim05G0049500</name>
</gene>
<dbReference type="PROSITE" id="PS00018">
    <property type="entry name" value="EF_HAND_1"/>
    <property type="match status" value="2"/>
</dbReference>
<keyword evidence="6" id="KW-0479">Metal-binding</keyword>
<keyword evidence="7" id="KW-0677">Repeat</keyword>
<keyword evidence="15" id="KW-0624">Polysaccharide degradation</keyword>
<evidence type="ECO:0000259" key="16">
    <source>
        <dbReference type="PROSITE" id="PS50222"/>
    </source>
</evidence>
<dbReference type="PROSITE" id="PS00774">
    <property type="entry name" value="CHITINASE_19_2"/>
    <property type="match status" value="1"/>
</dbReference>
<dbReference type="Pfam" id="PF13499">
    <property type="entry name" value="EF-hand_7"/>
    <property type="match status" value="1"/>
</dbReference>
<dbReference type="Proteomes" id="UP000626092">
    <property type="component" value="Unassembled WGS sequence"/>
</dbReference>
<sequence length="295" mass="32213">MRRREKQYIGGWASAPDGPYSWGYCYLKEQGSPGDYCSPSAQWPCASGRKYYGRGPIQISYNYNYGQAGKAIGVDLLNNPDLVATDPVVSFKTALWFWMTPQSPKPSCHDVITGSWNPSAADGSAGRVPGFGAITNIINGGLECGHGSDSRVQDRIGFFRRYCEVLGISAGDNLDCGNQRSFDLRLGVHGGAAEEVGRVMAEIDKDGDGFIELREFTEFHENGTSSSLDATNKELRDAFDLYDKNGNGLISELHAVMKSLGEKCSLADCSRMIASVDVDSDGCVNFEEFKKMMKV</sequence>
<keyword evidence="13" id="KW-0119">Carbohydrate metabolism</keyword>
<name>A0A834LML0_RHOSS</name>
<dbReference type="SUPFAM" id="SSF53955">
    <property type="entry name" value="Lysozyme-like"/>
    <property type="match status" value="1"/>
</dbReference>
<evidence type="ECO:0000256" key="9">
    <source>
        <dbReference type="ARBA" id="ARBA00022821"/>
    </source>
</evidence>
<keyword evidence="9" id="KW-0611">Plant defense</keyword>
<keyword evidence="18" id="KW-1185">Reference proteome</keyword>
<evidence type="ECO:0000256" key="11">
    <source>
        <dbReference type="ARBA" id="ARBA00023024"/>
    </source>
</evidence>
<dbReference type="AlphaFoldDB" id="A0A834LML0"/>
<organism evidence="17 18">
    <name type="scientific">Rhododendron simsii</name>
    <name type="common">Sims's rhododendron</name>
    <dbReference type="NCBI Taxonomy" id="118357"/>
    <lineage>
        <taxon>Eukaryota</taxon>
        <taxon>Viridiplantae</taxon>
        <taxon>Streptophyta</taxon>
        <taxon>Embryophyta</taxon>
        <taxon>Tracheophyta</taxon>
        <taxon>Spermatophyta</taxon>
        <taxon>Magnoliopsida</taxon>
        <taxon>eudicotyledons</taxon>
        <taxon>Gunneridae</taxon>
        <taxon>Pentapetalae</taxon>
        <taxon>asterids</taxon>
        <taxon>Ericales</taxon>
        <taxon>Ericaceae</taxon>
        <taxon>Ericoideae</taxon>
        <taxon>Rhodoreae</taxon>
        <taxon>Rhododendron</taxon>
    </lineage>
</organism>
<dbReference type="CDD" id="cd00325">
    <property type="entry name" value="chitinase_GH19"/>
    <property type="match status" value="1"/>
</dbReference>
<evidence type="ECO:0000256" key="14">
    <source>
        <dbReference type="ARBA" id="ARBA00023295"/>
    </source>
</evidence>
<dbReference type="Pfam" id="PF13202">
    <property type="entry name" value="EF-hand_5"/>
    <property type="match status" value="1"/>
</dbReference>
<dbReference type="EMBL" id="WJXA01000005">
    <property type="protein sequence ID" value="KAF7142646.1"/>
    <property type="molecule type" value="Genomic_DNA"/>
</dbReference>
<dbReference type="EC" id="3.2.1.14" evidence="5"/>
<dbReference type="InterPro" id="IPR023346">
    <property type="entry name" value="Lysozyme-like_dom_sf"/>
</dbReference>
<dbReference type="FunFam" id="3.30.20.10:FF:000001">
    <property type="entry name" value="Endochitinase (Chitinase)"/>
    <property type="match status" value="1"/>
</dbReference>
<keyword evidence="8" id="KW-0378">Hydrolase</keyword>
<dbReference type="GO" id="GO:0008843">
    <property type="term" value="F:endochitinase activity"/>
    <property type="evidence" value="ECO:0007669"/>
    <property type="project" value="UniProtKB-EC"/>
</dbReference>
<evidence type="ECO:0000256" key="2">
    <source>
        <dbReference type="ARBA" id="ARBA00003102"/>
    </source>
</evidence>
<evidence type="ECO:0000256" key="7">
    <source>
        <dbReference type="ARBA" id="ARBA00022737"/>
    </source>
</evidence>
<feature type="domain" description="EF-hand" evidence="16">
    <location>
        <begin position="230"/>
        <end position="263"/>
    </location>
</feature>
<dbReference type="InterPro" id="IPR011992">
    <property type="entry name" value="EF-hand-dom_pair"/>
</dbReference>
<evidence type="ECO:0000256" key="13">
    <source>
        <dbReference type="ARBA" id="ARBA00023277"/>
    </source>
</evidence>
<reference evidence="17" key="1">
    <citation type="submission" date="2019-11" db="EMBL/GenBank/DDBJ databases">
        <authorList>
            <person name="Liu Y."/>
            <person name="Hou J."/>
            <person name="Li T.-Q."/>
            <person name="Guan C.-H."/>
            <person name="Wu X."/>
            <person name="Wu H.-Z."/>
            <person name="Ling F."/>
            <person name="Zhang R."/>
            <person name="Shi X.-G."/>
            <person name="Ren J.-P."/>
            <person name="Chen E.-F."/>
            <person name="Sun J.-M."/>
        </authorList>
    </citation>
    <scope>NUCLEOTIDE SEQUENCE</scope>
    <source>
        <strain evidence="17">Adult_tree_wgs_1</strain>
        <tissue evidence="17">Leaves</tissue>
    </source>
</reference>
<dbReference type="Gene3D" id="1.10.530.10">
    <property type="match status" value="1"/>
</dbReference>
<evidence type="ECO:0000313" key="18">
    <source>
        <dbReference type="Proteomes" id="UP000626092"/>
    </source>
</evidence>
<dbReference type="GO" id="GO:0005509">
    <property type="term" value="F:calcium ion binding"/>
    <property type="evidence" value="ECO:0007669"/>
    <property type="project" value="InterPro"/>
</dbReference>
<dbReference type="GO" id="GO:0016998">
    <property type="term" value="P:cell wall macromolecule catabolic process"/>
    <property type="evidence" value="ECO:0007669"/>
    <property type="project" value="InterPro"/>
</dbReference>
<evidence type="ECO:0000256" key="5">
    <source>
        <dbReference type="ARBA" id="ARBA00012729"/>
    </source>
</evidence>
<evidence type="ECO:0000256" key="4">
    <source>
        <dbReference type="ARBA" id="ARBA00009373"/>
    </source>
</evidence>
<protein>
    <recommendedName>
        <fullName evidence="5">chitinase</fullName>
        <ecNumber evidence="5">3.2.1.14</ecNumber>
    </recommendedName>
</protein>
<dbReference type="SMART" id="SM00054">
    <property type="entry name" value="EFh"/>
    <property type="match status" value="3"/>
</dbReference>
<proteinExistence type="inferred from homology"/>
<dbReference type="FunFam" id="1.10.238.10:FF:000089">
    <property type="entry name" value="calmodulin-like protein 3"/>
    <property type="match status" value="1"/>
</dbReference>
<dbReference type="SUPFAM" id="SSF47473">
    <property type="entry name" value="EF-hand"/>
    <property type="match status" value="1"/>
</dbReference>